<evidence type="ECO:0000256" key="2">
    <source>
        <dbReference type="SAM" id="MobiDB-lite"/>
    </source>
</evidence>
<comment type="caution">
    <text evidence="3">The sequence shown here is derived from an EMBL/GenBank/DDBJ whole genome shotgun (WGS) entry which is preliminary data.</text>
</comment>
<dbReference type="AlphaFoldDB" id="A0A5C6FG77"/>
<dbReference type="Proteomes" id="UP000318288">
    <property type="component" value="Unassembled WGS sequence"/>
</dbReference>
<reference evidence="3 4" key="1">
    <citation type="submission" date="2019-02" db="EMBL/GenBank/DDBJ databases">
        <title>Deep-cultivation of Planctomycetes and their phenomic and genomic characterization uncovers novel biology.</title>
        <authorList>
            <person name="Wiegand S."/>
            <person name="Jogler M."/>
            <person name="Boedeker C."/>
            <person name="Pinto D."/>
            <person name="Vollmers J."/>
            <person name="Rivas-Marin E."/>
            <person name="Kohn T."/>
            <person name="Peeters S.H."/>
            <person name="Heuer A."/>
            <person name="Rast P."/>
            <person name="Oberbeckmann S."/>
            <person name="Bunk B."/>
            <person name="Jeske O."/>
            <person name="Meyerdierks A."/>
            <person name="Storesund J.E."/>
            <person name="Kallscheuer N."/>
            <person name="Luecker S."/>
            <person name="Lage O.M."/>
            <person name="Pohl T."/>
            <person name="Merkel B.J."/>
            <person name="Hornburger P."/>
            <person name="Mueller R.-W."/>
            <person name="Bruemmer F."/>
            <person name="Labrenz M."/>
            <person name="Spormann A.M."/>
            <person name="Op Den Camp H."/>
            <person name="Overmann J."/>
            <person name="Amann R."/>
            <person name="Jetten M.S.M."/>
            <person name="Mascher T."/>
            <person name="Medema M.H."/>
            <person name="Devos D.P."/>
            <person name="Kaster A.-K."/>
            <person name="Ovreas L."/>
            <person name="Rohde M."/>
            <person name="Galperin M.Y."/>
            <person name="Jogler C."/>
        </authorList>
    </citation>
    <scope>NUCLEOTIDE SEQUENCE [LARGE SCALE GENOMIC DNA]</scope>
    <source>
        <strain evidence="3 4">Poly51</strain>
    </source>
</reference>
<protein>
    <submittedName>
        <fullName evidence="3">Uncharacterized protein</fullName>
    </submittedName>
</protein>
<feature type="region of interest" description="Disordered" evidence="2">
    <location>
        <begin position="1"/>
        <end position="68"/>
    </location>
</feature>
<proteinExistence type="predicted"/>
<feature type="compositionally biased region" description="Polar residues" evidence="2">
    <location>
        <begin position="44"/>
        <end position="66"/>
    </location>
</feature>
<keyword evidence="1" id="KW-0175">Coiled coil</keyword>
<dbReference type="OrthoDB" id="282142at2"/>
<evidence type="ECO:0000313" key="3">
    <source>
        <dbReference type="EMBL" id="TWU59184.1"/>
    </source>
</evidence>
<dbReference type="EMBL" id="SJPW01000002">
    <property type="protein sequence ID" value="TWU59184.1"/>
    <property type="molecule type" value="Genomic_DNA"/>
</dbReference>
<evidence type="ECO:0000256" key="1">
    <source>
        <dbReference type="SAM" id="Coils"/>
    </source>
</evidence>
<accession>A0A5C6FG77</accession>
<organism evidence="3 4">
    <name type="scientific">Rubripirellula tenax</name>
    <dbReference type="NCBI Taxonomy" id="2528015"/>
    <lineage>
        <taxon>Bacteria</taxon>
        <taxon>Pseudomonadati</taxon>
        <taxon>Planctomycetota</taxon>
        <taxon>Planctomycetia</taxon>
        <taxon>Pirellulales</taxon>
        <taxon>Pirellulaceae</taxon>
        <taxon>Rubripirellula</taxon>
    </lineage>
</organism>
<sequence length="150" mass="16632">MSDRPTYRFDSAATSVPPRTNRRVARVKVEKASVIGGKPDSGSGRASGTESTFSASGTESTFSASGTPADDWLRLHAAELIDHLQAWSMDLDAREAQLNSRSSHQDHRERQFRLIQQDATAELAEKQRAIDRIRTEIHAQARRMAFGGHE</sequence>
<name>A0A5C6FG77_9BACT</name>
<evidence type="ECO:0000313" key="4">
    <source>
        <dbReference type="Proteomes" id="UP000318288"/>
    </source>
</evidence>
<dbReference type="RefSeq" id="WP_146456617.1">
    <property type="nucleotide sequence ID" value="NZ_SJPW01000002.1"/>
</dbReference>
<feature type="coiled-coil region" evidence="1">
    <location>
        <begin position="116"/>
        <end position="143"/>
    </location>
</feature>
<keyword evidence="4" id="KW-1185">Reference proteome</keyword>
<gene>
    <name evidence="3" type="ORF">Poly51_19700</name>
</gene>